<dbReference type="KEGG" id="epa:110247574"/>
<dbReference type="PANTHER" id="PTHR47635:SF2">
    <property type="entry name" value="LAMG-LIKE JELLYROLL FOLD DOMAIN-CONTAINING PROTEIN"/>
    <property type="match status" value="1"/>
</dbReference>
<accession>A0A913XSU2</accession>
<dbReference type="SUPFAM" id="SSF49899">
    <property type="entry name" value="Concanavalin A-like lectins/glucanases"/>
    <property type="match status" value="1"/>
</dbReference>
<dbReference type="Proteomes" id="UP000887567">
    <property type="component" value="Unplaced"/>
</dbReference>
<dbReference type="EnsemblMetazoa" id="XM_021054036.1">
    <property type="protein sequence ID" value="XP_020909695.1"/>
    <property type="gene ID" value="LOC110247574"/>
</dbReference>
<evidence type="ECO:0000313" key="1">
    <source>
        <dbReference type="EnsemblMetazoa" id="XP_020909695.1"/>
    </source>
</evidence>
<dbReference type="AlphaFoldDB" id="A0A913XSU2"/>
<dbReference type="InterPro" id="IPR013320">
    <property type="entry name" value="ConA-like_dom_sf"/>
</dbReference>
<name>A0A913XSU2_EXADI</name>
<dbReference type="RefSeq" id="XP_020909695.1">
    <property type="nucleotide sequence ID" value="XM_021054036.1"/>
</dbReference>
<organism evidence="1 2">
    <name type="scientific">Exaiptasia diaphana</name>
    <name type="common">Tropical sea anemone</name>
    <name type="synonym">Aiptasia pulchella</name>
    <dbReference type="NCBI Taxonomy" id="2652724"/>
    <lineage>
        <taxon>Eukaryota</taxon>
        <taxon>Metazoa</taxon>
        <taxon>Cnidaria</taxon>
        <taxon>Anthozoa</taxon>
        <taxon>Hexacorallia</taxon>
        <taxon>Actiniaria</taxon>
        <taxon>Aiptasiidae</taxon>
        <taxon>Exaiptasia</taxon>
    </lineage>
</organism>
<evidence type="ECO:0000313" key="2">
    <source>
        <dbReference type="Proteomes" id="UP000887567"/>
    </source>
</evidence>
<dbReference type="Gene3D" id="2.60.120.200">
    <property type="match status" value="1"/>
</dbReference>
<protein>
    <recommendedName>
        <fullName evidence="3">LamG domain-containing protein</fullName>
    </recommendedName>
</protein>
<proteinExistence type="predicted"/>
<dbReference type="GeneID" id="110247574"/>
<sequence length="152" mass="17180">MSKNPQPTIAGDVSLTTGPYGQPDGAYYFPGKPSGYIEIPKQSKTDVRFNVSFFTWIYNQGTYAPILNYETDVYAQYGLHVFVKDNSVFYGKLVTRDNTKDVNAVEENIAKDAWTFVGFTHDYSVGKVRIYIDGVLKKEVASPKHELNTKFK</sequence>
<evidence type="ECO:0008006" key="3">
    <source>
        <dbReference type="Google" id="ProtNLM"/>
    </source>
</evidence>
<dbReference type="OrthoDB" id="5988334at2759"/>
<dbReference type="PANTHER" id="PTHR47635">
    <property type="entry name" value="CUB DOMAIN-CONTAINING PROTEIN"/>
    <property type="match status" value="1"/>
</dbReference>
<reference evidence="1" key="1">
    <citation type="submission" date="2022-11" db="UniProtKB">
        <authorList>
            <consortium name="EnsemblMetazoa"/>
        </authorList>
    </citation>
    <scope>IDENTIFICATION</scope>
</reference>
<dbReference type="Pfam" id="PF13385">
    <property type="entry name" value="Laminin_G_3"/>
    <property type="match status" value="1"/>
</dbReference>
<keyword evidence="2" id="KW-1185">Reference proteome</keyword>